<organism evidence="1 2">
    <name type="scientific">Eumeta variegata</name>
    <name type="common">Bagworm moth</name>
    <name type="synonym">Eumeta japonica</name>
    <dbReference type="NCBI Taxonomy" id="151549"/>
    <lineage>
        <taxon>Eukaryota</taxon>
        <taxon>Metazoa</taxon>
        <taxon>Ecdysozoa</taxon>
        <taxon>Arthropoda</taxon>
        <taxon>Hexapoda</taxon>
        <taxon>Insecta</taxon>
        <taxon>Pterygota</taxon>
        <taxon>Neoptera</taxon>
        <taxon>Endopterygota</taxon>
        <taxon>Lepidoptera</taxon>
        <taxon>Glossata</taxon>
        <taxon>Ditrysia</taxon>
        <taxon>Tineoidea</taxon>
        <taxon>Psychidae</taxon>
        <taxon>Oiketicinae</taxon>
        <taxon>Eumeta</taxon>
    </lineage>
</organism>
<keyword evidence="2" id="KW-1185">Reference proteome</keyword>
<evidence type="ECO:0000313" key="2">
    <source>
        <dbReference type="Proteomes" id="UP000299102"/>
    </source>
</evidence>
<reference evidence="1 2" key="1">
    <citation type="journal article" date="2019" name="Commun. Biol.">
        <title>The bagworm genome reveals a unique fibroin gene that provides high tensile strength.</title>
        <authorList>
            <person name="Kono N."/>
            <person name="Nakamura H."/>
            <person name="Ohtoshi R."/>
            <person name="Tomita M."/>
            <person name="Numata K."/>
            <person name="Arakawa K."/>
        </authorList>
    </citation>
    <scope>NUCLEOTIDE SEQUENCE [LARGE SCALE GENOMIC DNA]</scope>
</reference>
<gene>
    <name evidence="1" type="ORF">EVAR_17687_1</name>
</gene>
<evidence type="ECO:0000313" key="1">
    <source>
        <dbReference type="EMBL" id="GBP29149.1"/>
    </source>
</evidence>
<accession>A0A4C1US51</accession>
<protein>
    <submittedName>
        <fullName evidence="1">Uncharacterized protein</fullName>
    </submittedName>
</protein>
<name>A0A4C1US51_EUMVA</name>
<dbReference type="Proteomes" id="UP000299102">
    <property type="component" value="Unassembled WGS sequence"/>
</dbReference>
<comment type="caution">
    <text evidence="1">The sequence shown here is derived from an EMBL/GenBank/DDBJ whole genome shotgun (WGS) entry which is preliminary data.</text>
</comment>
<sequence>MVANSGRVGDKNIMSLDVRLPPLADNTFRYFTSAGAETDGDIPTVKKDLQNRLERSAAVEEYVDARSVAPPRAARRVRTMQRRMHIVAMKNESPPTLRALSSIVVSISKA</sequence>
<dbReference type="AlphaFoldDB" id="A0A4C1US51"/>
<dbReference type="EMBL" id="BGZK01000216">
    <property type="protein sequence ID" value="GBP29149.1"/>
    <property type="molecule type" value="Genomic_DNA"/>
</dbReference>
<proteinExistence type="predicted"/>